<dbReference type="PANTHER" id="PTHR10628">
    <property type="entry name" value="SIALIDASE"/>
    <property type="match status" value="1"/>
</dbReference>
<evidence type="ECO:0000259" key="4">
    <source>
        <dbReference type="Pfam" id="PF13088"/>
    </source>
</evidence>
<organism evidence="5 6">
    <name type="scientific">Microlunatus parietis</name>
    <dbReference type="NCBI Taxonomy" id="682979"/>
    <lineage>
        <taxon>Bacteria</taxon>
        <taxon>Bacillati</taxon>
        <taxon>Actinomycetota</taxon>
        <taxon>Actinomycetes</taxon>
        <taxon>Propionibacteriales</taxon>
        <taxon>Propionibacteriaceae</taxon>
        <taxon>Microlunatus</taxon>
    </lineage>
</organism>
<evidence type="ECO:0000256" key="2">
    <source>
        <dbReference type="ARBA" id="ARBA00009348"/>
    </source>
</evidence>
<sequence length="575" mass="60189">MERSSRSGLIIRHYGGEAIMLGFRGRFGVGVAAVATLVLAQAVIMAGPAAAAETAAPRTFDSEPLGQPPAGATVQGSVAVVSKLGGSGRAVQLTDNTASLQTKAYFPAPAVNSRHYEFDLAVTAWQSASLFAIRGSGDNPGLGVFRFMITANASTTVISVYDGSAWRTLATEPISIRNTYRRFSVDATADHAAVSLNGNRHSTTIKASAGSPITGIEFVSAGTAPVGSAAQLDNLVMYSTVVALDPVGTQIRFPDVTKLQNGDLAVVYDSGAAHTNANEDIKFVTSKDGGVNWSSPRVIEDGMFGDQHYDARDPKISRLSDGTLLVSFFVTEWLAGGGSKQHGTHVIRSEDDGAHWSEPVEVDSAMDPDVSGGWNASHGAAVQLPNGDVLIPLYGKVPGDATSRATVVRSTDGGRTFHRANEVTVGSGGDVNFQEPNLSVLPDGSLACLIRMASASGGGIPARLSRSSDGGRTWSTPAITDIYASSHHQLVTSTGAILLTWGAITPSTRPTYGQLIKNPAGSWDGIGEIRLYDTTRGDQANPSSVEVSPGRFLTLGYDVSRRTLTAVFSTVANYD</sequence>
<keyword evidence="6" id="KW-1185">Reference proteome</keyword>
<dbReference type="Proteomes" id="UP000569914">
    <property type="component" value="Unassembled WGS sequence"/>
</dbReference>
<reference evidence="5 6" key="1">
    <citation type="submission" date="2020-07" db="EMBL/GenBank/DDBJ databases">
        <title>Sequencing the genomes of 1000 actinobacteria strains.</title>
        <authorList>
            <person name="Klenk H.-P."/>
        </authorList>
    </citation>
    <scope>NUCLEOTIDE SEQUENCE [LARGE SCALE GENOMIC DNA]</scope>
    <source>
        <strain evidence="5 6">DSM 22083</strain>
    </source>
</reference>
<comment type="similarity">
    <text evidence="2">Belongs to the glycosyl hydrolase 33 family.</text>
</comment>
<name>A0A7Y9LBN7_9ACTN</name>
<dbReference type="InterPro" id="IPR011040">
    <property type="entry name" value="Sialidase"/>
</dbReference>
<dbReference type="SUPFAM" id="SSF50939">
    <property type="entry name" value="Sialidases"/>
    <property type="match status" value="1"/>
</dbReference>
<dbReference type="GO" id="GO:0009313">
    <property type="term" value="P:oligosaccharide catabolic process"/>
    <property type="evidence" value="ECO:0007669"/>
    <property type="project" value="TreeGrafter"/>
</dbReference>
<proteinExistence type="inferred from homology"/>
<evidence type="ECO:0000313" key="5">
    <source>
        <dbReference type="EMBL" id="NYE71927.1"/>
    </source>
</evidence>
<dbReference type="InterPro" id="IPR026856">
    <property type="entry name" value="Sialidase_fam"/>
</dbReference>
<evidence type="ECO:0000256" key="3">
    <source>
        <dbReference type="ARBA" id="ARBA00012733"/>
    </source>
</evidence>
<dbReference type="EC" id="3.2.1.18" evidence="3"/>
<dbReference type="CDD" id="cd15482">
    <property type="entry name" value="Sialidase_non-viral"/>
    <property type="match status" value="1"/>
</dbReference>
<dbReference type="AlphaFoldDB" id="A0A7Y9LBN7"/>
<dbReference type="GO" id="GO:0016020">
    <property type="term" value="C:membrane"/>
    <property type="evidence" value="ECO:0007669"/>
    <property type="project" value="TreeGrafter"/>
</dbReference>
<feature type="domain" description="Sialidase" evidence="4">
    <location>
        <begin position="262"/>
        <end position="501"/>
    </location>
</feature>
<comment type="caution">
    <text evidence="5">The sequence shown here is derived from an EMBL/GenBank/DDBJ whole genome shotgun (WGS) entry which is preliminary data.</text>
</comment>
<dbReference type="Pfam" id="PF13088">
    <property type="entry name" value="BNR_2"/>
    <property type="match status" value="1"/>
</dbReference>
<dbReference type="GO" id="GO:0005737">
    <property type="term" value="C:cytoplasm"/>
    <property type="evidence" value="ECO:0007669"/>
    <property type="project" value="TreeGrafter"/>
</dbReference>
<dbReference type="GO" id="GO:0004308">
    <property type="term" value="F:exo-alpha-sialidase activity"/>
    <property type="evidence" value="ECO:0007669"/>
    <property type="project" value="UniProtKB-EC"/>
</dbReference>
<dbReference type="GO" id="GO:0006689">
    <property type="term" value="P:ganglioside catabolic process"/>
    <property type="evidence" value="ECO:0007669"/>
    <property type="project" value="TreeGrafter"/>
</dbReference>
<protein>
    <recommendedName>
        <fullName evidence="3">exo-alpha-sialidase</fullName>
        <ecNumber evidence="3">3.2.1.18</ecNumber>
    </recommendedName>
</protein>
<accession>A0A7Y9LBN7</accession>
<dbReference type="PANTHER" id="PTHR10628:SF30">
    <property type="entry name" value="EXO-ALPHA-SIALIDASE"/>
    <property type="match status" value="1"/>
</dbReference>
<gene>
    <name evidence="5" type="ORF">BKA15_003256</name>
</gene>
<evidence type="ECO:0000313" key="6">
    <source>
        <dbReference type="Proteomes" id="UP000569914"/>
    </source>
</evidence>
<dbReference type="InterPro" id="IPR036278">
    <property type="entry name" value="Sialidase_sf"/>
</dbReference>
<evidence type="ECO:0000256" key="1">
    <source>
        <dbReference type="ARBA" id="ARBA00000427"/>
    </source>
</evidence>
<dbReference type="RefSeq" id="WP_179752410.1">
    <property type="nucleotide sequence ID" value="NZ_JACCBU010000001.1"/>
</dbReference>
<comment type="catalytic activity">
    <reaction evidence="1">
        <text>Hydrolysis of alpha-(2-&gt;3)-, alpha-(2-&gt;6)-, alpha-(2-&gt;8)- glycosidic linkages of terminal sialic acid residues in oligosaccharides, glycoproteins, glycolipids, colominic acid and synthetic substrates.</text>
        <dbReference type="EC" id="3.2.1.18"/>
    </reaction>
</comment>
<dbReference type="Gene3D" id="2.120.10.10">
    <property type="match status" value="1"/>
</dbReference>
<dbReference type="EMBL" id="JACCBU010000001">
    <property type="protein sequence ID" value="NYE71927.1"/>
    <property type="molecule type" value="Genomic_DNA"/>
</dbReference>